<keyword evidence="3" id="KW-1185">Reference proteome</keyword>
<feature type="region of interest" description="Disordered" evidence="1">
    <location>
        <begin position="780"/>
        <end position="808"/>
    </location>
</feature>
<dbReference type="Gene3D" id="3.40.50.12700">
    <property type="match status" value="1"/>
</dbReference>
<evidence type="ECO:0000313" key="3">
    <source>
        <dbReference type="Proteomes" id="UP001333110"/>
    </source>
</evidence>
<dbReference type="EMBL" id="JAUNZN010000002">
    <property type="protein sequence ID" value="KAK4826058.1"/>
    <property type="molecule type" value="Genomic_DNA"/>
</dbReference>
<organism evidence="2 3">
    <name type="scientific">Mycteria americana</name>
    <name type="common">Wood stork</name>
    <dbReference type="NCBI Taxonomy" id="33587"/>
    <lineage>
        <taxon>Eukaryota</taxon>
        <taxon>Metazoa</taxon>
        <taxon>Chordata</taxon>
        <taxon>Craniata</taxon>
        <taxon>Vertebrata</taxon>
        <taxon>Euteleostomi</taxon>
        <taxon>Archelosauria</taxon>
        <taxon>Archosauria</taxon>
        <taxon>Dinosauria</taxon>
        <taxon>Saurischia</taxon>
        <taxon>Theropoda</taxon>
        <taxon>Coelurosauria</taxon>
        <taxon>Aves</taxon>
        <taxon>Neognathae</taxon>
        <taxon>Neoaves</taxon>
        <taxon>Aequornithes</taxon>
        <taxon>Ciconiiformes</taxon>
        <taxon>Ciconiidae</taxon>
        <taxon>Mycteria</taxon>
    </lineage>
</organism>
<evidence type="ECO:0000313" key="2">
    <source>
        <dbReference type="EMBL" id="KAK4826058.1"/>
    </source>
</evidence>
<dbReference type="PANTHER" id="PTHR30383:SF5">
    <property type="entry name" value="SGNH HYDROLASE-TYPE ESTERASE DOMAIN-CONTAINING PROTEIN"/>
    <property type="match status" value="1"/>
</dbReference>
<reference evidence="2 3" key="1">
    <citation type="journal article" date="2023" name="J. Hered.">
        <title>Chromosome-level genome of the wood stork (Mycteria americana) provides insight into avian chromosome evolution.</title>
        <authorList>
            <person name="Flamio R. Jr."/>
            <person name="Ramstad K.M."/>
        </authorList>
    </citation>
    <scope>NUCLEOTIDE SEQUENCE [LARGE SCALE GENOMIC DNA]</scope>
    <source>
        <strain evidence="2">JAX WOST 10</strain>
    </source>
</reference>
<comment type="caution">
    <text evidence="2">The sequence shown here is derived from an EMBL/GenBank/DDBJ whole genome shotgun (WGS) entry which is preliminary data.</text>
</comment>
<dbReference type="Proteomes" id="UP001333110">
    <property type="component" value="Unassembled WGS sequence"/>
</dbReference>
<protein>
    <recommendedName>
        <fullName evidence="4">SGNH hydrolase-type esterase domain-containing protein</fullName>
    </recommendedName>
</protein>
<name>A0AAN7PGY2_MYCAM</name>
<evidence type="ECO:0008006" key="4">
    <source>
        <dbReference type="Google" id="ProtNLM"/>
    </source>
</evidence>
<evidence type="ECO:0000256" key="1">
    <source>
        <dbReference type="SAM" id="MobiDB-lite"/>
    </source>
</evidence>
<sequence>MFTHYQTTGFGSFLHNSSSSTRTGGFAAQEDGIGEPLTQTGLQLLLCVVMTNMSFESHNWDIHVTNMGSNHCFWKQAILSSIGNLVGKRLFAAGKAKAKRGAIGSCTRQLSIHTYLGREVEDQKASKKQTLFSFQHSHTEMSRDAEKLMVCKRIAKQSQLPQPLPIRLVLQTLHQLRCPSLDTLQHLNVSLVVRGPKLNTVFEVRPHQCRVQGHDHFRSPAGHTIFDTSQDAIGFLGRLGTLLAHIQPAVNQHPQVLFHQAAFQPLFPKPVALHGVAVAQQCIRATMPHMRRKGERAVGITSVKNKVSIYDDEGYHSKKHPGEDLAQPHAQLGEWHRKRYFDHDCCHPEDEKALPTGPRSLRGLGNKPMLATAGGLLEQFPLVTTPSLHPQGGTPDLDPELQTCLTSAEQRGRIICLSWLATFLLVQPRCNTLSHIHCHPNVVAFSTLKWLRTDGAQANTKPSSTPYWSHPYRITESQNHTGWKRPLRSSSPTVNLTLPRPPLNHVPKHLIQPSFKYFQGRRLNHFPGQPVPRLDNPFSEVKFPNIQSKPPLAQLEAISSCPITCHLGEETDPHLSTTSFQAKQPQFPQPLLISLVLQTLHQLRCPSLDTLQPLNVSLVVRGPKLNTVFKVQPHQCQVQGADHFPSPAGHAIPDTSQDAIGFLGRLGTLLAHIQPAVNQHPQVLLCQAAFQPLFPKPVALHGVVVAQVQDLALSLFEPHRIDLGPSIQPFQLSMLSMTSYADLTQKDALLPRGFALWIETQTYKLWSQGMGYEALEVEGQSMEDGDDSLSTPEVSPRSEERTSRINTTSTRKRRQVIVVGDSLLRGTEGPICWTDSPLREACCLPGARVKDITRVLPSLVRPSDYYLLLLFHVGGYEGATRSPRAIKRDFRALGRLVRDSGAQIIFSSLLPFVGSDTRRNGGTQSINSWLRGWCHRHRFGFFDNGMAYTAPGLLASDGIHLSQRGKRIFAQELAGLIDRALN</sequence>
<dbReference type="InterPro" id="IPR051532">
    <property type="entry name" value="Ester_Hydrolysis_Enzymes"/>
</dbReference>
<dbReference type="SUPFAM" id="SSF52266">
    <property type="entry name" value="SGNH hydrolase"/>
    <property type="match status" value="1"/>
</dbReference>
<dbReference type="GO" id="GO:0004622">
    <property type="term" value="F:phosphatidylcholine lysophospholipase activity"/>
    <property type="evidence" value="ECO:0007669"/>
    <property type="project" value="TreeGrafter"/>
</dbReference>
<dbReference type="PANTHER" id="PTHR30383">
    <property type="entry name" value="THIOESTERASE 1/PROTEASE 1/LYSOPHOSPHOLIPASE L1"/>
    <property type="match status" value="1"/>
</dbReference>
<accession>A0AAN7PGY2</accession>
<dbReference type="CDD" id="cd00229">
    <property type="entry name" value="SGNH_hydrolase"/>
    <property type="match status" value="1"/>
</dbReference>
<proteinExistence type="predicted"/>
<dbReference type="AlphaFoldDB" id="A0AAN7PGY2"/>
<dbReference type="Gene3D" id="3.40.50.12690">
    <property type="match status" value="1"/>
</dbReference>
<gene>
    <name evidence="2" type="ORF">QYF61_004173</name>
</gene>